<dbReference type="Gene3D" id="1.10.443.10">
    <property type="entry name" value="Intergrase catalytic core"/>
    <property type="match status" value="1"/>
</dbReference>
<comment type="caution">
    <text evidence="7">The sequence shown here is derived from an EMBL/GenBank/DDBJ whole genome shotgun (WGS) entry which is preliminary data.</text>
</comment>
<dbReference type="Pfam" id="PF00589">
    <property type="entry name" value="Phage_integrase"/>
    <property type="match status" value="1"/>
</dbReference>
<evidence type="ECO:0000256" key="4">
    <source>
        <dbReference type="PROSITE-ProRule" id="PRU01248"/>
    </source>
</evidence>
<dbReference type="PROSITE" id="PS51900">
    <property type="entry name" value="CB"/>
    <property type="match status" value="1"/>
</dbReference>
<dbReference type="InterPro" id="IPR004107">
    <property type="entry name" value="Integrase_SAM-like_N"/>
</dbReference>
<reference evidence="7 8" key="1">
    <citation type="submission" date="2019-02" db="EMBL/GenBank/DDBJ databases">
        <title>Draft genome sequence of Amycolatopsis sp. 8-3EHSu isolated from roots of Suaeda maritima.</title>
        <authorList>
            <person name="Duangmal K."/>
            <person name="Chantavorakit T."/>
        </authorList>
    </citation>
    <scope>NUCLEOTIDE SEQUENCE [LARGE SCALE GENOMIC DNA]</scope>
    <source>
        <strain evidence="7 8">8-3EHSu</strain>
    </source>
</reference>
<keyword evidence="2 4" id="KW-0238">DNA-binding</keyword>
<evidence type="ECO:0000259" key="5">
    <source>
        <dbReference type="PROSITE" id="PS51898"/>
    </source>
</evidence>
<sequence>MVVRTIALDDLRELLPDFARHLRSQNKSRNTIDSYTVVAEEFIAFLIAQGMPTAASATTREHVEHYLVHLQERPHKRTGKPLAPATVAKHYRSLQQLYRWLEEVEGEVTVNPFAKLSPPAVPEQPVPVLTEGQLRDLLATAKGRTFENLRDTAIIRLFIDSGSRCGELAPLTVDDLDFEVDVARVMGKGRRARDVPFGARTGEALRRYLRARARHAAADTTDALWIGRKGPLTEWGIRHMLTRRAADADVPDVHPHLFRHTFAHRWLADGGQEQDLMRLAGWRSREMIARYGASAADERARAAHRRAALGDRL</sequence>
<dbReference type="EMBL" id="SFCC01000013">
    <property type="protein sequence ID" value="RZQ61214.1"/>
    <property type="molecule type" value="Genomic_DNA"/>
</dbReference>
<evidence type="ECO:0000259" key="6">
    <source>
        <dbReference type="PROSITE" id="PS51900"/>
    </source>
</evidence>
<feature type="domain" description="Tyr recombinase" evidence="5">
    <location>
        <begin position="123"/>
        <end position="305"/>
    </location>
</feature>
<dbReference type="PANTHER" id="PTHR30349:SF81">
    <property type="entry name" value="TYROSINE RECOMBINASE XERC"/>
    <property type="match status" value="1"/>
</dbReference>
<dbReference type="SUPFAM" id="SSF56349">
    <property type="entry name" value="DNA breaking-rejoining enzymes"/>
    <property type="match status" value="1"/>
</dbReference>
<dbReference type="Gene3D" id="1.10.150.130">
    <property type="match status" value="1"/>
</dbReference>
<proteinExistence type="predicted"/>
<dbReference type="RefSeq" id="WP_130478028.1">
    <property type="nucleotide sequence ID" value="NZ_SFCC01000013.1"/>
</dbReference>
<dbReference type="InterPro" id="IPR013762">
    <property type="entry name" value="Integrase-like_cat_sf"/>
</dbReference>
<name>A0A4Q7J5B3_9PSEU</name>
<keyword evidence="3" id="KW-0233">DNA recombination</keyword>
<keyword evidence="8" id="KW-1185">Reference proteome</keyword>
<dbReference type="InterPro" id="IPR010998">
    <property type="entry name" value="Integrase_recombinase_N"/>
</dbReference>
<evidence type="ECO:0000313" key="8">
    <source>
        <dbReference type="Proteomes" id="UP000292003"/>
    </source>
</evidence>
<dbReference type="InterPro" id="IPR011010">
    <property type="entry name" value="DNA_brk_join_enz"/>
</dbReference>
<dbReference type="Pfam" id="PF13495">
    <property type="entry name" value="Phage_int_SAM_4"/>
    <property type="match status" value="1"/>
</dbReference>
<keyword evidence="1" id="KW-0229">DNA integration</keyword>
<dbReference type="InterPro" id="IPR002104">
    <property type="entry name" value="Integrase_catalytic"/>
</dbReference>
<accession>A0A4Q7J5B3</accession>
<dbReference type="GO" id="GO:0003677">
    <property type="term" value="F:DNA binding"/>
    <property type="evidence" value="ECO:0007669"/>
    <property type="project" value="UniProtKB-UniRule"/>
</dbReference>
<dbReference type="OrthoDB" id="3183879at2"/>
<gene>
    <name evidence="7" type="ORF">EWH70_25410</name>
</gene>
<dbReference type="PROSITE" id="PS51898">
    <property type="entry name" value="TYR_RECOMBINASE"/>
    <property type="match status" value="1"/>
</dbReference>
<dbReference type="GO" id="GO:0015074">
    <property type="term" value="P:DNA integration"/>
    <property type="evidence" value="ECO:0007669"/>
    <property type="project" value="UniProtKB-KW"/>
</dbReference>
<dbReference type="InterPro" id="IPR050090">
    <property type="entry name" value="Tyrosine_recombinase_XerCD"/>
</dbReference>
<protein>
    <submittedName>
        <fullName evidence="7">Integrase</fullName>
    </submittedName>
</protein>
<organism evidence="7 8">
    <name type="scientific">Amycolatopsis suaedae</name>
    <dbReference type="NCBI Taxonomy" id="2510978"/>
    <lineage>
        <taxon>Bacteria</taxon>
        <taxon>Bacillati</taxon>
        <taxon>Actinomycetota</taxon>
        <taxon>Actinomycetes</taxon>
        <taxon>Pseudonocardiales</taxon>
        <taxon>Pseudonocardiaceae</taxon>
        <taxon>Amycolatopsis</taxon>
    </lineage>
</organism>
<evidence type="ECO:0000256" key="3">
    <source>
        <dbReference type="ARBA" id="ARBA00023172"/>
    </source>
</evidence>
<evidence type="ECO:0000256" key="2">
    <source>
        <dbReference type="ARBA" id="ARBA00023125"/>
    </source>
</evidence>
<dbReference type="GO" id="GO:0006310">
    <property type="term" value="P:DNA recombination"/>
    <property type="evidence" value="ECO:0007669"/>
    <property type="project" value="UniProtKB-KW"/>
</dbReference>
<dbReference type="InterPro" id="IPR044068">
    <property type="entry name" value="CB"/>
</dbReference>
<evidence type="ECO:0000256" key="1">
    <source>
        <dbReference type="ARBA" id="ARBA00022908"/>
    </source>
</evidence>
<dbReference type="Proteomes" id="UP000292003">
    <property type="component" value="Unassembled WGS sequence"/>
</dbReference>
<evidence type="ECO:0000313" key="7">
    <source>
        <dbReference type="EMBL" id="RZQ61214.1"/>
    </source>
</evidence>
<dbReference type="PANTHER" id="PTHR30349">
    <property type="entry name" value="PHAGE INTEGRASE-RELATED"/>
    <property type="match status" value="1"/>
</dbReference>
<dbReference type="AlphaFoldDB" id="A0A4Q7J5B3"/>
<feature type="domain" description="Core-binding (CB)" evidence="6">
    <location>
        <begin position="9"/>
        <end position="102"/>
    </location>
</feature>